<protein>
    <recommendedName>
        <fullName evidence="5">Lipocalin-like domain-containing protein</fullName>
    </recommendedName>
</protein>
<comment type="caution">
    <text evidence="3">The sequence shown here is derived from an EMBL/GenBank/DDBJ whole genome shotgun (WGS) entry which is preliminary data.</text>
</comment>
<keyword evidence="4" id="KW-1185">Reference proteome</keyword>
<organism evidence="3 4">
    <name type="scientific">Dawidia soli</name>
    <dbReference type="NCBI Taxonomy" id="2782352"/>
    <lineage>
        <taxon>Bacteria</taxon>
        <taxon>Pseudomonadati</taxon>
        <taxon>Bacteroidota</taxon>
        <taxon>Cytophagia</taxon>
        <taxon>Cytophagales</taxon>
        <taxon>Chryseotaleaceae</taxon>
        <taxon>Dawidia</taxon>
    </lineage>
</organism>
<accession>A0AAP2GHP4</accession>
<proteinExistence type="predicted"/>
<evidence type="ECO:0000256" key="2">
    <source>
        <dbReference type="SAM" id="SignalP"/>
    </source>
</evidence>
<evidence type="ECO:0000256" key="1">
    <source>
        <dbReference type="SAM" id="MobiDB-lite"/>
    </source>
</evidence>
<feature type="region of interest" description="Disordered" evidence="1">
    <location>
        <begin position="141"/>
        <end position="164"/>
    </location>
</feature>
<feature type="signal peptide" evidence="2">
    <location>
        <begin position="1"/>
        <end position="24"/>
    </location>
</feature>
<dbReference type="AlphaFoldDB" id="A0AAP2GHP4"/>
<evidence type="ECO:0008006" key="5">
    <source>
        <dbReference type="Google" id="ProtNLM"/>
    </source>
</evidence>
<reference evidence="3 4" key="1">
    <citation type="submission" date="2021-05" db="EMBL/GenBank/DDBJ databases">
        <title>A Polyphasic approach of four new species of the genus Ohtaekwangia: Ohtaekwangia histidinii sp. nov., Ohtaekwangia cretensis sp. nov., Ohtaekwangia indiensis sp. nov., Ohtaekwangia reichenbachii sp. nov. from diverse environment.</title>
        <authorList>
            <person name="Octaviana S."/>
        </authorList>
    </citation>
    <scope>NUCLEOTIDE SEQUENCE [LARGE SCALE GENOMIC DNA]</scope>
    <source>
        <strain evidence="3 4">PWU37</strain>
    </source>
</reference>
<evidence type="ECO:0000313" key="3">
    <source>
        <dbReference type="EMBL" id="MBT1686213.1"/>
    </source>
</evidence>
<dbReference type="RefSeq" id="WP_254089455.1">
    <property type="nucleotide sequence ID" value="NZ_JAHESC010000007.1"/>
</dbReference>
<evidence type="ECO:0000313" key="4">
    <source>
        <dbReference type="Proteomes" id="UP001319180"/>
    </source>
</evidence>
<gene>
    <name evidence="3" type="ORF">KK078_06580</name>
</gene>
<sequence length="164" mass="18509">MKTYRTIRFSLLLVLSMFTGSLFAQEANKPPVKKLIEKVPGVWKVTQVNDGKKEISQTVDSTAIESIEFTREAKYIIRNKTQRLDSGLYRLNEQQNILYLESKLTADTPPVEWGITVTGNTLVMTGKGSEATKNFKYTLTRTSHKAGKEKRTTNDPKGTGKKIH</sequence>
<name>A0AAP2GHP4_9BACT</name>
<feature type="chain" id="PRO_5042833170" description="Lipocalin-like domain-containing protein" evidence="2">
    <location>
        <begin position="25"/>
        <end position="164"/>
    </location>
</feature>
<dbReference type="Proteomes" id="UP001319180">
    <property type="component" value="Unassembled WGS sequence"/>
</dbReference>
<dbReference type="EMBL" id="JAHESC010000007">
    <property type="protein sequence ID" value="MBT1686213.1"/>
    <property type="molecule type" value="Genomic_DNA"/>
</dbReference>
<keyword evidence="2" id="KW-0732">Signal</keyword>